<sequence>MAIKHMNTALPPPEVKRIIRKFHLCQKDIDGWFAVPTINPQPVRLSFEEIIANRQVDAVKVMWPFRGNKILNRSIRKIDLGIGCGRRCHTCLADASFLSSLFSLASLKRLLHLKWFLNMLDPERIRLGNTGDPSDHPELIKITKLLLYQTRFLDQRLRRRTKGKERHKLTIFTNYRPNGETQLTELLELAVKNRHRLSVTISLPLNRNDSVNERFVSYAKSKRQFFLKATKKLEIQSRHGCIRIQDIRRNMVFTTGRRLSKETISQKQRPVYLIESDRPIDYRDRGSVEMYLNPDALWFMVYSTIYESHTVRSYTPANPQNLSVLSLLPWTNHQQRPPKWPGGSQKEMYRDGDELLMAKAKLSGKKKRPVTYVK</sequence>
<accession>A0A2H0DTP0</accession>
<dbReference type="AlphaFoldDB" id="A0A2H0DTP0"/>
<organism evidence="1 2">
    <name type="scientific">Candidatus Collierbacteria bacterium CG22_combo_CG10-13_8_21_14_all_43_12</name>
    <dbReference type="NCBI Taxonomy" id="1974537"/>
    <lineage>
        <taxon>Bacteria</taxon>
        <taxon>Candidatus Collieribacteriota</taxon>
    </lineage>
</organism>
<protein>
    <submittedName>
        <fullName evidence="1">Uncharacterized protein</fullName>
    </submittedName>
</protein>
<comment type="caution">
    <text evidence="1">The sequence shown here is derived from an EMBL/GenBank/DDBJ whole genome shotgun (WGS) entry which is preliminary data.</text>
</comment>
<evidence type="ECO:0000313" key="1">
    <source>
        <dbReference type="EMBL" id="PIP85546.1"/>
    </source>
</evidence>
<evidence type="ECO:0000313" key="2">
    <source>
        <dbReference type="Proteomes" id="UP000231136"/>
    </source>
</evidence>
<reference evidence="1 2" key="1">
    <citation type="submission" date="2017-09" db="EMBL/GenBank/DDBJ databases">
        <title>Depth-based differentiation of microbial function through sediment-hosted aquifers and enrichment of novel symbionts in the deep terrestrial subsurface.</title>
        <authorList>
            <person name="Probst A.J."/>
            <person name="Ladd B."/>
            <person name="Jarett J.K."/>
            <person name="Geller-Mcgrath D.E."/>
            <person name="Sieber C.M."/>
            <person name="Emerson J.B."/>
            <person name="Anantharaman K."/>
            <person name="Thomas B.C."/>
            <person name="Malmstrom R."/>
            <person name="Stieglmeier M."/>
            <person name="Klingl A."/>
            <person name="Woyke T."/>
            <person name="Ryan C.M."/>
            <person name="Banfield J.F."/>
        </authorList>
    </citation>
    <scope>NUCLEOTIDE SEQUENCE [LARGE SCALE GENOMIC DNA]</scope>
    <source>
        <strain evidence="1">CG22_combo_CG10-13_8_21_14_all_43_12</strain>
    </source>
</reference>
<name>A0A2H0DTP0_9BACT</name>
<dbReference type="Proteomes" id="UP000231136">
    <property type="component" value="Unassembled WGS sequence"/>
</dbReference>
<dbReference type="EMBL" id="PCTR01000115">
    <property type="protein sequence ID" value="PIP85546.1"/>
    <property type="molecule type" value="Genomic_DNA"/>
</dbReference>
<gene>
    <name evidence="1" type="ORF">COW83_03695</name>
</gene>
<proteinExistence type="predicted"/>